<sequence length="78" mass="9382">MNQLSIKKYVKNKVKRTFVKAHVTIPQIVLNKLANELYSEFEKLSDEEQEKLLFSKDLVIKLWEKHMDKMKTELLEEM</sequence>
<evidence type="ECO:0000313" key="1">
    <source>
        <dbReference type="EMBL" id="GEU14136.1"/>
    </source>
</evidence>
<reference evidence="1" key="1">
    <citation type="submission" date="2019-12" db="EMBL/GenBank/DDBJ databases">
        <title>Epidemiological and comparative genomic analysis of Bacillus anthracis isolated from northern Vietnam.</title>
        <authorList>
            <person name="Hoang T.T.H."/>
            <person name="Dang D.A."/>
            <person name="Pham M.H."/>
            <person name="Luong M.H."/>
            <person name="Tran N.D."/>
            <person name="Nguyen T.H."/>
            <person name="Nguyen T.T."/>
            <person name="Inoue S."/>
            <person name="Morikawa S."/>
            <person name="Okutani A."/>
        </authorList>
    </citation>
    <scope>NUCLEOTIDE SEQUENCE</scope>
    <source>
        <strain evidence="1">QuyetLC</strain>
    </source>
</reference>
<gene>
    <name evidence="1" type="ORF">QuyetLC_26590</name>
</gene>
<name>A0A640MK82_BACAN</name>
<dbReference type="AlphaFoldDB" id="A0A640MK82"/>
<protein>
    <submittedName>
        <fullName evidence="1">Uncharacterized protein</fullName>
    </submittedName>
</protein>
<reference evidence="1" key="2">
    <citation type="submission" date="2019-12" db="EMBL/GenBank/DDBJ databases">
        <authorList>
            <person name="Hoang T.H.H."/>
            <person name="Okutani A."/>
        </authorList>
    </citation>
    <scope>NUCLEOTIDE SEQUENCE</scope>
    <source>
        <strain evidence="1">QuyetLC</strain>
    </source>
</reference>
<comment type="caution">
    <text evidence="1">The sequence shown here is derived from an EMBL/GenBank/DDBJ whole genome shotgun (WGS) entry which is preliminary data.</text>
</comment>
<organism evidence="1">
    <name type="scientific">Bacillus anthracis</name>
    <name type="common">anthrax bacterium</name>
    <dbReference type="NCBI Taxonomy" id="1392"/>
    <lineage>
        <taxon>Bacteria</taxon>
        <taxon>Bacillati</taxon>
        <taxon>Bacillota</taxon>
        <taxon>Bacilli</taxon>
        <taxon>Bacillales</taxon>
        <taxon>Bacillaceae</taxon>
        <taxon>Bacillus</taxon>
        <taxon>Bacillus cereus group</taxon>
    </lineage>
</organism>
<proteinExistence type="predicted"/>
<accession>A0A640MK82</accession>
<dbReference type="EMBL" id="BLEY01000027">
    <property type="protein sequence ID" value="GEU14136.1"/>
    <property type="molecule type" value="Genomic_DNA"/>
</dbReference>